<sequence>MSMREPADYQTGPRILHISADYPNPHRNRTTTAIERLVRRAAGAEGNAQIGEHIVMSLNRTSKPWKTHFIDCGERHGVRVYSYRYFGLPMGLGLARTMRRVARKIASTLSAESWKPDLIHAHKFAFEGIAGLWLAEHYGDDVRLFVSVRGESERNVLLFKPDYRPLMRRIAAHADMLYHVSAWFRPAFHEHIPEQPEKERLLPNIVGNTSAALPSLPANGRFATVLHLNLRKRKGLNDLLKGFALFLETNPGICLDIIGPGDDETVAAVIKEIDELDLAASVKLLGGMDGKTLFSHLPNYLALALPSHQETFGMVYLEALFAGIPILYSQNTGIDGYLDGMDAGVGIEAGNVQDIASALETLYRKNEAYRQSIAASGQLLHDRFNPDAIAEGYRADIERFCCQTNSRETAK</sequence>
<evidence type="ECO:0000313" key="4">
    <source>
        <dbReference type="Proteomes" id="UP000186002"/>
    </source>
</evidence>
<dbReference type="STRING" id="735517.SAMN05444272_0312"/>
<dbReference type="AlphaFoldDB" id="A0A1M6ZQ93"/>
<proteinExistence type="predicted"/>
<name>A0A1M6ZQ93_9HYPH</name>
<reference evidence="3 4" key="1">
    <citation type="submission" date="2016-11" db="EMBL/GenBank/DDBJ databases">
        <authorList>
            <person name="Jaros S."/>
            <person name="Januszkiewicz K."/>
            <person name="Wedrychowicz H."/>
        </authorList>
    </citation>
    <scope>NUCLEOTIDE SEQUENCE [LARGE SCALE GENOMIC DNA]</scope>
    <source>
        <strain evidence="3 4">DSM 22153</strain>
    </source>
</reference>
<keyword evidence="3" id="KW-0808">Transferase</keyword>
<organism evidence="3 4">
    <name type="scientific">Roseibium suaedae</name>
    <dbReference type="NCBI Taxonomy" id="735517"/>
    <lineage>
        <taxon>Bacteria</taxon>
        <taxon>Pseudomonadati</taxon>
        <taxon>Pseudomonadota</taxon>
        <taxon>Alphaproteobacteria</taxon>
        <taxon>Hyphomicrobiales</taxon>
        <taxon>Stappiaceae</taxon>
        <taxon>Roseibium</taxon>
    </lineage>
</organism>
<evidence type="ECO:0000313" key="3">
    <source>
        <dbReference type="EMBL" id="SHL32698.1"/>
    </source>
</evidence>
<evidence type="ECO:0000259" key="2">
    <source>
        <dbReference type="Pfam" id="PF13579"/>
    </source>
</evidence>
<dbReference type="RefSeq" id="WP_073007923.1">
    <property type="nucleotide sequence ID" value="NZ_FRBW01000001.1"/>
</dbReference>
<dbReference type="InterPro" id="IPR028098">
    <property type="entry name" value="Glyco_trans_4-like_N"/>
</dbReference>
<dbReference type="Pfam" id="PF13579">
    <property type="entry name" value="Glyco_trans_4_4"/>
    <property type="match status" value="1"/>
</dbReference>
<dbReference type="OrthoDB" id="7527790at2"/>
<dbReference type="PANTHER" id="PTHR12526:SF630">
    <property type="entry name" value="GLYCOSYLTRANSFERASE"/>
    <property type="match status" value="1"/>
</dbReference>
<dbReference type="SUPFAM" id="SSF53756">
    <property type="entry name" value="UDP-Glycosyltransferase/glycogen phosphorylase"/>
    <property type="match status" value="1"/>
</dbReference>
<dbReference type="InterPro" id="IPR001296">
    <property type="entry name" value="Glyco_trans_1"/>
</dbReference>
<feature type="domain" description="Glycosyltransferase subfamily 4-like N-terminal" evidence="2">
    <location>
        <begin position="75"/>
        <end position="204"/>
    </location>
</feature>
<dbReference type="EMBL" id="FRBW01000001">
    <property type="protein sequence ID" value="SHL32698.1"/>
    <property type="molecule type" value="Genomic_DNA"/>
</dbReference>
<dbReference type="Gene3D" id="3.40.50.2000">
    <property type="entry name" value="Glycogen Phosphorylase B"/>
    <property type="match status" value="2"/>
</dbReference>
<protein>
    <submittedName>
        <fullName evidence="3">Glycosyltransferase involved in cell wall bisynthesis</fullName>
    </submittedName>
</protein>
<gene>
    <name evidence="3" type="ORF">SAMN05444272_0312</name>
</gene>
<dbReference type="PANTHER" id="PTHR12526">
    <property type="entry name" value="GLYCOSYLTRANSFERASE"/>
    <property type="match status" value="1"/>
</dbReference>
<feature type="domain" description="Glycosyl transferase family 1" evidence="1">
    <location>
        <begin position="229"/>
        <end position="372"/>
    </location>
</feature>
<dbReference type="Proteomes" id="UP000186002">
    <property type="component" value="Unassembled WGS sequence"/>
</dbReference>
<keyword evidence="4" id="KW-1185">Reference proteome</keyword>
<dbReference type="GO" id="GO:0016757">
    <property type="term" value="F:glycosyltransferase activity"/>
    <property type="evidence" value="ECO:0007669"/>
    <property type="project" value="InterPro"/>
</dbReference>
<dbReference type="Pfam" id="PF00534">
    <property type="entry name" value="Glycos_transf_1"/>
    <property type="match status" value="1"/>
</dbReference>
<evidence type="ECO:0000259" key="1">
    <source>
        <dbReference type="Pfam" id="PF00534"/>
    </source>
</evidence>
<accession>A0A1M6ZQ93</accession>